<sequence>MNIVNRELKAHRKSLVIWSFGIIAIIASGMSKYAGMESSGQSINKLMGDMPKIMQAIMGTGSLDLTTPLGFYGVLYLYLVIMLTIHAAMLGATIVAKEERDKTVEFLIAKPITRTYIITSKLIASIIQILVLNIISLIFSIIFVARYSDMDVILQDIVILTSGLLLLQFIFLTVGSGIAAASKKQPKSAPTIAAAILLFTFLLSIGVDMNENLGALKFFTPFKYVVADKILNGHGIDPISIVLSFVIIIGMLAVTYIFYNKKDLHV</sequence>
<dbReference type="Proteomes" id="UP000799092">
    <property type="component" value="Unassembled WGS sequence"/>
</dbReference>
<gene>
    <name evidence="2" type="ORF">GH741_13455</name>
</gene>
<feature type="transmembrane region" description="Helical" evidence="1">
    <location>
        <begin position="122"/>
        <end position="145"/>
    </location>
</feature>
<dbReference type="AlphaFoldDB" id="A0A6A8DDB9"/>
<reference evidence="2" key="1">
    <citation type="submission" date="2019-11" db="EMBL/GenBank/DDBJ databases">
        <authorList>
            <person name="Li J."/>
        </authorList>
    </citation>
    <scope>NUCLEOTIDE SEQUENCE</scope>
    <source>
        <strain evidence="2">B6B</strain>
    </source>
</reference>
<dbReference type="Pfam" id="PF12679">
    <property type="entry name" value="ABC2_membrane_2"/>
    <property type="match status" value="1"/>
</dbReference>
<feature type="transmembrane region" description="Helical" evidence="1">
    <location>
        <begin position="188"/>
        <end position="207"/>
    </location>
</feature>
<dbReference type="PANTHER" id="PTHR37305">
    <property type="entry name" value="INTEGRAL MEMBRANE PROTEIN-RELATED"/>
    <property type="match status" value="1"/>
</dbReference>
<proteinExistence type="predicted"/>
<dbReference type="GO" id="GO:0140359">
    <property type="term" value="F:ABC-type transporter activity"/>
    <property type="evidence" value="ECO:0007669"/>
    <property type="project" value="InterPro"/>
</dbReference>
<dbReference type="EMBL" id="WJNG01000011">
    <property type="protein sequence ID" value="MRH43678.1"/>
    <property type="molecule type" value="Genomic_DNA"/>
</dbReference>
<comment type="caution">
    <text evidence="2">The sequence shown here is derived from an EMBL/GenBank/DDBJ whole genome shotgun (WGS) entry which is preliminary data.</text>
</comment>
<keyword evidence="1" id="KW-0472">Membrane</keyword>
<feature type="transmembrane region" description="Helical" evidence="1">
    <location>
        <begin position="157"/>
        <end position="181"/>
    </location>
</feature>
<feature type="transmembrane region" description="Helical" evidence="1">
    <location>
        <begin position="239"/>
        <end position="259"/>
    </location>
</feature>
<keyword evidence="1" id="KW-1133">Transmembrane helix</keyword>
<evidence type="ECO:0000313" key="2">
    <source>
        <dbReference type="EMBL" id="MRH43678.1"/>
    </source>
</evidence>
<accession>A0A6A8DDB9</accession>
<protein>
    <submittedName>
        <fullName evidence="2">ABC transporter permease subunit</fullName>
    </submittedName>
</protein>
<dbReference type="OrthoDB" id="9800309at2"/>
<dbReference type="PANTHER" id="PTHR37305:SF1">
    <property type="entry name" value="MEMBRANE PROTEIN"/>
    <property type="match status" value="1"/>
</dbReference>
<keyword evidence="1" id="KW-0812">Transmembrane</keyword>
<feature type="transmembrane region" description="Helical" evidence="1">
    <location>
        <begin position="15"/>
        <end position="34"/>
    </location>
</feature>
<organism evidence="2 3">
    <name type="scientific">Aquibacillus halophilus</name>
    <dbReference type="NCBI Taxonomy" id="930132"/>
    <lineage>
        <taxon>Bacteria</taxon>
        <taxon>Bacillati</taxon>
        <taxon>Bacillota</taxon>
        <taxon>Bacilli</taxon>
        <taxon>Bacillales</taxon>
        <taxon>Bacillaceae</taxon>
        <taxon>Aquibacillus</taxon>
    </lineage>
</organism>
<feature type="transmembrane region" description="Helical" evidence="1">
    <location>
        <begin position="75"/>
        <end position="96"/>
    </location>
</feature>
<evidence type="ECO:0000256" key="1">
    <source>
        <dbReference type="SAM" id="Phobius"/>
    </source>
</evidence>
<keyword evidence="3" id="KW-1185">Reference proteome</keyword>
<name>A0A6A8DDB9_9BACI</name>
<dbReference type="GO" id="GO:0005886">
    <property type="term" value="C:plasma membrane"/>
    <property type="evidence" value="ECO:0007669"/>
    <property type="project" value="UniProtKB-SubCell"/>
</dbReference>
<evidence type="ECO:0000313" key="3">
    <source>
        <dbReference type="Proteomes" id="UP000799092"/>
    </source>
</evidence>